<dbReference type="PROSITE" id="PS00610">
    <property type="entry name" value="NA_NEUROTRAN_SYMP_1"/>
    <property type="match status" value="1"/>
</dbReference>
<feature type="transmembrane region" description="Helical" evidence="18">
    <location>
        <begin position="238"/>
        <end position="259"/>
    </location>
</feature>
<dbReference type="SUPFAM" id="SSF161070">
    <property type="entry name" value="SNF-like"/>
    <property type="match status" value="1"/>
</dbReference>
<evidence type="ECO:0000256" key="16">
    <source>
        <dbReference type="RuleBase" id="RU003732"/>
    </source>
</evidence>
<dbReference type="EMBL" id="OA882106">
    <property type="protein sequence ID" value="CAD7272850.1"/>
    <property type="molecule type" value="Genomic_DNA"/>
</dbReference>
<name>A0A7R9BE56_9CRUS</name>
<feature type="binding site" evidence="14">
    <location>
        <position position="84"/>
    </location>
    <ligand>
        <name>Na(+)</name>
        <dbReference type="ChEBI" id="CHEBI:29101"/>
        <label>1</label>
    </ligand>
</feature>
<evidence type="ECO:0000256" key="6">
    <source>
        <dbReference type="ARBA" id="ARBA00022970"/>
    </source>
</evidence>
<comment type="function">
    <text evidence="13">Unusual broad substrate spectrum amino acid:sodium cotransporter that promotes absorption of the D isomers of essential amino acids. Neutral amino acids are the preferred substrates, especially methionine and phenylalanine.</text>
</comment>
<evidence type="ECO:0000256" key="8">
    <source>
        <dbReference type="ARBA" id="ARBA00023053"/>
    </source>
</evidence>
<feature type="transmembrane region" description="Helical" evidence="18">
    <location>
        <begin position="75"/>
        <end position="92"/>
    </location>
</feature>
<evidence type="ECO:0000256" key="9">
    <source>
        <dbReference type="ARBA" id="ARBA00023065"/>
    </source>
</evidence>
<comment type="subcellular location">
    <subcellularLocation>
        <location evidence="1">Membrane</location>
        <topology evidence="1">Multi-pass membrane protein</topology>
    </subcellularLocation>
</comment>
<evidence type="ECO:0000256" key="14">
    <source>
        <dbReference type="PIRSR" id="PIRSR600175-1"/>
    </source>
</evidence>
<dbReference type="PRINTS" id="PR00176">
    <property type="entry name" value="NANEUSMPORT"/>
</dbReference>
<dbReference type="OrthoDB" id="6581954at2759"/>
<dbReference type="NCBIfam" id="NF037979">
    <property type="entry name" value="Na_transp"/>
    <property type="match status" value="1"/>
</dbReference>
<dbReference type="CDD" id="cd10324">
    <property type="entry name" value="SLC6sbd"/>
    <property type="match status" value="1"/>
</dbReference>
<dbReference type="Proteomes" id="UP000678499">
    <property type="component" value="Unassembled WGS sequence"/>
</dbReference>
<protein>
    <recommendedName>
        <fullName evidence="16">Transporter</fullName>
    </recommendedName>
</protein>
<feature type="compositionally biased region" description="Polar residues" evidence="17">
    <location>
        <begin position="36"/>
        <end position="47"/>
    </location>
</feature>
<keyword evidence="12" id="KW-0739">Sodium transport</keyword>
<feature type="transmembrane region" description="Helical" evidence="18">
    <location>
        <begin position="347"/>
        <end position="368"/>
    </location>
</feature>
<proteinExistence type="inferred from homology"/>
<evidence type="ECO:0000256" key="2">
    <source>
        <dbReference type="ARBA" id="ARBA00006459"/>
    </source>
</evidence>
<reference evidence="19" key="1">
    <citation type="submission" date="2020-11" db="EMBL/GenBank/DDBJ databases">
        <authorList>
            <person name="Tran Van P."/>
        </authorList>
    </citation>
    <scope>NUCLEOTIDE SEQUENCE</scope>
</reference>
<feature type="binding site" evidence="14">
    <location>
        <position position="88"/>
    </location>
    <ligand>
        <name>Na(+)</name>
        <dbReference type="ChEBI" id="CHEBI:29101"/>
        <label>1</label>
    </ligand>
</feature>
<keyword evidence="10 18" id="KW-0472">Membrane</keyword>
<evidence type="ECO:0000256" key="1">
    <source>
        <dbReference type="ARBA" id="ARBA00004141"/>
    </source>
</evidence>
<dbReference type="GO" id="GO:0089718">
    <property type="term" value="P:amino acid import across plasma membrane"/>
    <property type="evidence" value="ECO:0007669"/>
    <property type="project" value="TreeGrafter"/>
</dbReference>
<evidence type="ECO:0000313" key="19">
    <source>
        <dbReference type="EMBL" id="CAD7272850.1"/>
    </source>
</evidence>
<evidence type="ECO:0000256" key="18">
    <source>
        <dbReference type="SAM" id="Phobius"/>
    </source>
</evidence>
<evidence type="ECO:0000256" key="4">
    <source>
        <dbReference type="ARBA" id="ARBA00022692"/>
    </source>
</evidence>
<keyword evidence="14" id="KW-0479">Metal-binding</keyword>
<keyword evidence="6" id="KW-0029">Amino-acid transport</keyword>
<dbReference type="GO" id="GO:0046872">
    <property type="term" value="F:metal ion binding"/>
    <property type="evidence" value="ECO:0007669"/>
    <property type="project" value="UniProtKB-KW"/>
</dbReference>
<feature type="binding site" evidence="14">
    <location>
        <position position="423"/>
    </location>
    <ligand>
        <name>Na(+)</name>
        <dbReference type="ChEBI" id="CHEBI:29101"/>
        <label>1</label>
    </ligand>
</feature>
<feature type="transmembrane region" description="Helical" evidence="18">
    <location>
        <begin position="310"/>
        <end position="335"/>
    </location>
</feature>
<feature type="transmembrane region" description="Helical" evidence="18">
    <location>
        <begin position="104"/>
        <end position="122"/>
    </location>
</feature>
<feature type="binding site" evidence="14">
    <location>
        <position position="419"/>
    </location>
    <ligand>
        <name>Na(+)</name>
        <dbReference type="ChEBI" id="CHEBI:29101"/>
        <label>1</label>
    </ligand>
</feature>
<keyword evidence="3 16" id="KW-0813">Transport</keyword>
<evidence type="ECO:0000256" key="15">
    <source>
        <dbReference type="PIRSR" id="PIRSR600175-2"/>
    </source>
</evidence>
<evidence type="ECO:0000256" key="5">
    <source>
        <dbReference type="ARBA" id="ARBA00022847"/>
    </source>
</evidence>
<feature type="transmembrane region" description="Helical" evidence="18">
    <location>
        <begin position="271"/>
        <end position="298"/>
    </location>
</feature>
<dbReference type="InterPro" id="IPR000175">
    <property type="entry name" value="Na/ntran_symport"/>
</dbReference>
<feature type="region of interest" description="Disordered" evidence="17">
    <location>
        <begin position="1"/>
        <end position="65"/>
    </location>
</feature>
<keyword evidence="11" id="KW-0325">Glycoprotein</keyword>
<keyword evidence="4 16" id="KW-0812">Transmembrane</keyword>
<comment type="similarity">
    <text evidence="2 16">Belongs to the sodium:neurotransmitter symporter (SNF) (TC 2.A.22) family.</text>
</comment>
<feature type="transmembrane region" description="Helical" evidence="18">
    <location>
        <begin position="447"/>
        <end position="465"/>
    </location>
</feature>
<feature type="transmembrane region" description="Helical" evidence="18">
    <location>
        <begin position="159"/>
        <end position="177"/>
    </location>
</feature>
<dbReference type="PROSITE" id="PS50267">
    <property type="entry name" value="NA_NEUROTRAN_SYMP_3"/>
    <property type="match status" value="1"/>
</dbReference>
<keyword evidence="15" id="KW-1015">Disulfide bond</keyword>
<evidence type="ECO:0000256" key="12">
    <source>
        <dbReference type="ARBA" id="ARBA00023201"/>
    </source>
</evidence>
<keyword evidence="5 16" id="KW-0769">Symport</keyword>
<feature type="transmembrane region" description="Helical" evidence="18">
    <location>
        <begin position="477"/>
        <end position="500"/>
    </location>
</feature>
<organism evidence="19">
    <name type="scientific">Notodromas monacha</name>
    <dbReference type="NCBI Taxonomy" id="399045"/>
    <lineage>
        <taxon>Eukaryota</taxon>
        <taxon>Metazoa</taxon>
        <taxon>Ecdysozoa</taxon>
        <taxon>Arthropoda</taxon>
        <taxon>Crustacea</taxon>
        <taxon>Oligostraca</taxon>
        <taxon>Ostracoda</taxon>
        <taxon>Podocopa</taxon>
        <taxon>Podocopida</taxon>
        <taxon>Cypridocopina</taxon>
        <taxon>Cypridoidea</taxon>
        <taxon>Cyprididae</taxon>
        <taxon>Notodromas</taxon>
    </lineage>
</organism>
<evidence type="ECO:0000256" key="10">
    <source>
        <dbReference type="ARBA" id="ARBA00023136"/>
    </source>
</evidence>
<sequence length="636" mass="70549">MSANREETNCHQNPSFVQDEVPSYQSTAGLDEKPSKNPQWSTPTAENGTEPVGSSADLEGGDGPKREQWSNQTEFLLSCIAMSVGLGNIWRFPFTAYENGGGAFLIPYLIVLFLIGKPLYFLELAMGQFSSFGSVKVWAAVPAVRGVGYGQMLGSASTVSYYCNLMGICLLYLFYSFRKTLPWTVCDESWEQECFSASSINASTLDGSSSAELFYSQEILQIYPEDVGIDNGVGTPEWRLTLCLFLSWIMIVFTLIRGVQSSGKVAYFTALFPYVVLFTLLIRGVTLPGAGKGILFFITPKFEKLLDPSVWFAAVSQSFFSLSVGFGSIIMYSSYNPFHHNVYRDSLIISFMDTFTSILAGLSIFAIIGNLAHESGGQVEDVVKGGAGLAFISYPEAIAKFDAVPQLFAVIFFLMLFTLGLGSATALIGSIITIVHDQFPQWSRRNITIVVCILGFLAGIVYTTPGGQYVQAIVDHFGASFLIYILATVEIFAIAWIYGIGNFCTDMEFMMGRYPGIYLRTCWYLLTPGLLSVILIYSLIKFNNPSVGKYEFQSGILAVGWLLSSVGIVVVPVLMGVLYYRKMKEGVSNPVMSMFKYTDKWGPKDPVVRKEWLAFREKNAHRERYWFGFIPAFPME</sequence>
<dbReference type="InterPro" id="IPR037272">
    <property type="entry name" value="SNS_sf"/>
</dbReference>
<evidence type="ECO:0000256" key="11">
    <source>
        <dbReference type="ARBA" id="ARBA00023180"/>
    </source>
</evidence>
<evidence type="ECO:0000256" key="3">
    <source>
        <dbReference type="ARBA" id="ARBA00022448"/>
    </source>
</evidence>
<evidence type="ECO:0000256" key="17">
    <source>
        <dbReference type="SAM" id="MobiDB-lite"/>
    </source>
</evidence>
<evidence type="ECO:0000256" key="13">
    <source>
        <dbReference type="ARBA" id="ARBA00037785"/>
    </source>
</evidence>
<keyword evidence="9" id="KW-0406">Ion transport</keyword>
<feature type="transmembrane region" description="Helical" evidence="18">
    <location>
        <begin position="407"/>
        <end position="435"/>
    </location>
</feature>
<dbReference type="GO" id="GO:0005283">
    <property type="term" value="F:amino acid:sodium symporter activity"/>
    <property type="evidence" value="ECO:0007669"/>
    <property type="project" value="TreeGrafter"/>
</dbReference>
<dbReference type="EMBL" id="CAJPEX010000069">
    <property type="protein sequence ID" value="CAG0913002.1"/>
    <property type="molecule type" value="Genomic_DNA"/>
</dbReference>
<feature type="transmembrane region" description="Helical" evidence="18">
    <location>
        <begin position="552"/>
        <end position="580"/>
    </location>
</feature>
<dbReference type="AlphaFoldDB" id="A0A7R9BE56"/>
<dbReference type="PANTHER" id="PTHR11616:SF321">
    <property type="entry name" value="SODIUM-DEPENDENT NUTRIENT AMINO ACID TRANSPORTER 1-RELATED"/>
    <property type="match status" value="1"/>
</dbReference>
<dbReference type="GO" id="GO:0015179">
    <property type="term" value="F:L-amino acid transmembrane transporter activity"/>
    <property type="evidence" value="ECO:0007669"/>
    <property type="project" value="TreeGrafter"/>
</dbReference>
<feature type="transmembrane region" description="Helical" evidence="18">
    <location>
        <begin position="521"/>
        <end position="540"/>
    </location>
</feature>
<evidence type="ECO:0000313" key="20">
    <source>
        <dbReference type="Proteomes" id="UP000678499"/>
    </source>
</evidence>
<feature type="binding site" evidence="14">
    <location>
        <position position="321"/>
    </location>
    <ligand>
        <name>Na(+)</name>
        <dbReference type="ChEBI" id="CHEBI:29101"/>
        <label>1</label>
    </ligand>
</feature>
<feature type="disulfide bond" evidence="15">
    <location>
        <begin position="186"/>
        <end position="194"/>
    </location>
</feature>
<dbReference type="Pfam" id="PF00209">
    <property type="entry name" value="SNF"/>
    <property type="match status" value="1"/>
</dbReference>
<keyword evidence="7 18" id="KW-1133">Transmembrane helix</keyword>
<keyword evidence="20" id="KW-1185">Reference proteome</keyword>
<accession>A0A7R9BE56</accession>
<dbReference type="GO" id="GO:0005886">
    <property type="term" value="C:plasma membrane"/>
    <property type="evidence" value="ECO:0007669"/>
    <property type="project" value="TreeGrafter"/>
</dbReference>
<keyword evidence="8 14" id="KW-0915">Sodium</keyword>
<dbReference type="PANTHER" id="PTHR11616">
    <property type="entry name" value="SODIUM/CHLORIDE DEPENDENT TRANSPORTER"/>
    <property type="match status" value="1"/>
</dbReference>
<gene>
    <name evidence="19" type="ORF">NMOB1V02_LOCUS767</name>
</gene>
<evidence type="ECO:0000256" key="7">
    <source>
        <dbReference type="ARBA" id="ARBA00022989"/>
    </source>
</evidence>